<dbReference type="Gene3D" id="3.40.50.720">
    <property type="entry name" value="NAD(P)-binding Rossmann-like Domain"/>
    <property type="match status" value="1"/>
</dbReference>
<keyword evidence="3" id="KW-0560">Oxidoreductase</keyword>
<proteinExistence type="inferred from homology"/>
<dbReference type="AlphaFoldDB" id="A0A0C3BBB6"/>
<dbReference type="InterPro" id="IPR008030">
    <property type="entry name" value="NmrA-like"/>
</dbReference>
<reference evidence="6" key="2">
    <citation type="submission" date="2015-01" db="EMBL/GenBank/DDBJ databases">
        <title>Evolutionary Origins and Diversification of the Mycorrhizal Mutualists.</title>
        <authorList>
            <consortium name="DOE Joint Genome Institute"/>
            <consortium name="Mycorrhizal Genomics Consortium"/>
            <person name="Kohler A."/>
            <person name="Kuo A."/>
            <person name="Nagy L.G."/>
            <person name="Floudas D."/>
            <person name="Copeland A."/>
            <person name="Barry K.W."/>
            <person name="Cichocki N."/>
            <person name="Veneault-Fourrey C."/>
            <person name="LaButti K."/>
            <person name="Lindquist E.A."/>
            <person name="Lipzen A."/>
            <person name="Lundell T."/>
            <person name="Morin E."/>
            <person name="Murat C."/>
            <person name="Riley R."/>
            <person name="Ohm R."/>
            <person name="Sun H."/>
            <person name="Tunlid A."/>
            <person name="Henrissat B."/>
            <person name="Grigoriev I.V."/>
            <person name="Hibbett D.S."/>
            <person name="Martin F."/>
        </authorList>
    </citation>
    <scope>NUCLEOTIDE SEQUENCE [LARGE SCALE GENOMIC DNA]</scope>
    <source>
        <strain evidence="6">F 1598</strain>
    </source>
</reference>
<dbReference type="OrthoDB" id="419598at2759"/>
<evidence type="ECO:0000256" key="2">
    <source>
        <dbReference type="ARBA" id="ARBA00022857"/>
    </source>
</evidence>
<dbReference type="EMBL" id="KN833059">
    <property type="protein sequence ID" value="KIM74592.1"/>
    <property type="molecule type" value="Genomic_DNA"/>
</dbReference>
<reference evidence="5 6" key="1">
    <citation type="submission" date="2014-04" db="EMBL/GenBank/DDBJ databases">
        <authorList>
            <consortium name="DOE Joint Genome Institute"/>
            <person name="Kuo A."/>
            <person name="Tarkka M."/>
            <person name="Buscot F."/>
            <person name="Kohler A."/>
            <person name="Nagy L.G."/>
            <person name="Floudas D."/>
            <person name="Copeland A."/>
            <person name="Barry K.W."/>
            <person name="Cichocki N."/>
            <person name="Veneault-Fourrey C."/>
            <person name="LaButti K."/>
            <person name="Lindquist E.A."/>
            <person name="Lipzen A."/>
            <person name="Lundell T."/>
            <person name="Morin E."/>
            <person name="Murat C."/>
            <person name="Sun H."/>
            <person name="Tunlid A."/>
            <person name="Henrissat B."/>
            <person name="Grigoriev I.V."/>
            <person name="Hibbett D.S."/>
            <person name="Martin F."/>
            <person name="Nordberg H.P."/>
            <person name="Cantor M.N."/>
            <person name="Hua S.X."/>
        </authorList>
    </citation>
    <scope>NUCLEOTIDE SEQUENCE [LARGE SCALE GENOMIC DNA]</scope>
    <source>
        <strain evidence="5 6">F 1598</strain>
    </source>
</reference>
<organism evidence="5 6">
    <name type="scientific">Piloderma croceum (strain F 1598)</name>
    <dbReference type="NCBI Taxonomy" id="765440"/>
    <lineage>
        <taxon>Eukaryota</taxon>
        <taxon>Fungi</taxon>
        <taxon>Dikarya</taxon>
        <taxon>Basidiomycota</taxon>
        <taxon>Agaricomycotina</taxon>
        <taxon>Agaricomycetes</taxon>
        <taxon>Agaricomycetidae</taxon>
        <taxon>Atheliales</taxon>
        <taxon>Atheliaceae</taxon>
        <taxon>Piloderma</taxon>
    </lineage>
</organism>
<protein>
    <recommendedName>
        <fullName evidence="4">NmrA-like domain-containing protein</fullName>
    </recommendedName>
</protein>
<dbReference type="InterPro" id="IPR051164">
    <property type="entry name" value="NmrA-like_oxidored"/>
</dbReference>
<dbReference type="PANTHER" id="PTHR42748">
    <property type="entry name" value="NITROGEN METABOLITE REPRESSION PROTEIN NMRA FAMILY MEMBER"/>
    <property type="match status" value="1"/>
</dbReference>
<keyword evidence="2" id="KW-0521">NADP</keyword>
<dbReference type="PANTHER" id="PTHR42748:SF30">
    <property type="entry name" value="NMRA-LIKE DOMAIN-CONTAINING PROTEIN"/>
    <property type="match status" value="1"/>
</dbReference>
<dbReference type="STRING" id="765440.A0A0C3BBB6"/>
<dbReference type="SUPFAM" id="SSF51735">
    <property type="entry name" value="NAD(P)-binding Rossmann-fold domains"/>
    <property type="match status" value="1"/>
</dbReference>
<dbReference type="GO" id="GO:0016491">
    <property type="term" value="F:oxidoreductase activity"/>
    <property type="evidence" value="ECO:0007669"/>
    <property type="project" value="UniProtKB-KW"/>
</dbReference>
<evidence type="ECO:0000256" key="3">
    <source>
        <dbReference type="ARBA" id="ARBA00023002"/>
    </source>
</evidence>
<sequence>MINTAKAAKVELFIWSRLMSVTEASGGIYIHLDHFDGKTAITAYGRQSSVPFVDVQAGMCASNFTGALTPQKQVDGSYAIALPFGPETLLLVIDMASDYGLFVRQAIESPAFGVSS</sequence>
<evidence type="ECO:0000313" key="5">
    <source>
        <dbReference type="EMBL" id="KIM74592.1"/>
    </source>
</evidence>
<keyword evidence="6" id="KW-1185">Reference proteome</keyword>
<name>A0A0C3BBB6_PILCF</name>
<dbReference type="Gene3D" id="3.90.25.10">
    <property type="entry name" value="UDP-galactose 4-epimerase, domain 1"/>
    <property type="match status" value="1"/>
</dbReference>
<comment type="similarity">
    <text evidence="1">Belongs to the NmrA-type oxidoreductase family.</text>
</comment>
<dbReference type="Proteomes" id="UP000054166">
    <property type="component" value="Unassembled WGS sequence"/>
</dbReference>
<feature type="domain" description="NmrA-like" evidence="4">
    <location>
        <begin position="1"/>
        <end position="110"/>
    </location>
</feature>
<dbReference type="InParanoid" id="A0A0C3BBB6"/>
<gene>
    <name evidence="5" type="ORF">PILCRDRAFT_828132</name>
</gene>
<dbReference type="HOGENOM" id="CLU_2097734_0_0_1"/>
<evidence type="ECO:0000313" key="6">
    <source>
        <dbReference type="Proteomes" id="UP000054166"/>
    </source>
</evidence>
<accession>A0A0C3BBB6</accession>
<dbReference type="InterPro" id="IPR036291">
    <property type="entry name" value="NAD(P)-bd_dom_sf"/>
</dbReference>
<evidence type="ECO:0000259" key="4">
    <source>
        <dbReference type="Pfam" id="PF05368"/>
    </source>
</evidence>
<dbReference type="Pfam" id="PF05368">
    <property type="entry name" value="NmrA"/>
    <property type="match status" value="1"/>
</dbReference>
<evidence type="ECO:0000256" key="1">
    <source>
        <dbReference type="ARBA" id="ARBA00006328"/>
    </source>
</evidence>
<dbReference type="GO" id="GO:0005634">
    <property type="term" value="C:nucleus"/>
    <property type="evidence" value="ECO:0007669"/>
    <property type="project" value="TreeGrafter"/>
</dbReference>